<keyword evidence="1" id="KW-1133">Transmembrane helix</keyword>
<protein>
    <submittedName>
        <fullName evidence="2">Uncharacterized protein</fullName>
    </submittedName>
</protein>
<proteinExistence type="predicted"/>
<keyword evidence="1" id="KW-0472">Membrane</keyword>
<reference evidence="2" key="1">
    <citation type="submission" date="2019-08" db="EMBL/GenBank/DDBJ databases">
        <authorList>
            <person name="Kucharzyk K."/>
            <person name="Murdoch R.W."/>
            <person name="Higgins S."/>
            <person name="Loffler F."/>
        </authorList>
    </citation>
    <scope>NUCLEOTIDE SEQUENCE</scope>
</reference>
<feature type="transmembrane region" description="Helical" evidence="1">
    <location>
        <begin position="16"/>
        <end position="36"/>
    </location>
</feature>
<keyword evidence="1" id="KW-0812">Transmembrane</keyword>
<dbReference type="AlphaFoldDB" id="A0A644W5V0"/>
<gene>
    <name evidence="2" type="ORF">SDC9_45355</name>
</gene>
<sequence length="52" mass="5918">MFFIPEMMTDRLNLEVLLYLCVTASGLGFVSAYIVVKLVTLPNFMLIFIVCQ</sequence>
<organism evidence="2">
    <name type="scientific">bioreactor metagenome</name>
    <dbReference type="NCBI Taxonomy" id="1076179"/>
    <lineage>
        <taxon>unclassified sequences</taxon>
        <taxon>metagenomes</taxon>
        <taxon>ecological metagenomes</taxon>
    </lineage>
</organism>
<evidence type="ECO:0000256" key="1">
    <source>
        <dbReference type="SAM" id="Phobius"/>
    </source>
</evidence>
<dbReference type="EMBL" id="VSSQ01000649">
    <property type="protein sequence ID" value="MPL99139.1"/>
    <property type="molecule type" value="Genomic_DNA"/>
</dbReference>
<evidence type="ECO:0000313" key="2">
    <source>
        <dbReference type="EMBL" id="MPL99139.1"/>
    </source>
</evidence>
<name>A0A644W5V0_9ZZZZ</name>
<accession>A0A644W5V0</accession>
<comment type="caution">
    <text evidence="2">The sequence shown here is derived from an EMBL/GenBank/DDBJ whole genome shotgun (WGS) entry which is preliminary data.</text>
</comment>